<protein>
    <recommendedName>
        <fullName evidence="4">HEAT repeat protein</fullName>
    </recommendedName>
</protein>
<evidence type="ECO:0000256" key="1">
    <source>
        <dbReference type="SAM" id="MobiDB-lite"/>
    </source>
</evidence>
<proteinExistence type="predicted"/>
<evidence type="ECO:0000313" key="2">
    <source>
        <dbReference type="EMBL" id="UTR80784.1"/>
    </source>
</evidence>
<evidence type="ECO:0000313" key="3">
    <source>
        <dbReference type="Proteomes" id="UP001058236"/>
    </source>
</evidence>
<name>A0ABY5FAY9_9ACTN</name>
<dbReference type="RefSeq" id="WP_255239476.1">
    <property type="nucleotide sequence ID" value="NZ_CP101397.1"/>
</dbReference>
<evidence type="ECO:0008006" key="4">
    <source>
        <dbReference type="Google" id="ProtNLM"/>
    </source>
</evidence>
<organism evidence="2 3">
    <name type="scientific">Streptomyces cavourensis</name>
    <dbReference type="NCBI Taxonomy" id="67258"/>
    <lineage>
        <taxon>Bacteria</taxon>
        <taxon>Bacillati</taxon>
        <taxon>Actinomycetota</taxon>
        <taxon>Actinomycetes</taxon>
        <taxon>Kitasatosporales</taxon>
        <taxon>Streptomycetaceae</taxon>
        <taxon>Streptomyces</taxon>
    </lineage>
</organism>
<sequence length="182" mass="19352">MAQPQSARRSDEEQGVGSPLRSISGVGWGELRDATGAAADGIPALLSRIAYGDETRARIAIDDLGDAICALGFVVGEATVPTVPFLLELVGSPHTVCKAELLDLLGSICRTDQWHAAAATTQDRRYDASYQRQLGWEAASRAAVHAGRSAIEDVASSVRPEEATPARKLLQVMDDTPPFPEL</sequence>
<dbReference type="EMBL" id="CP101397">
    <property type="protein sequence ID" value="UTR80784.1"/>
    <property type="molecule type" value="Genomic_DNA"/>
</dbReference>
<keyword evidence="3" id="KW-1185">Reference proteome</keyword>
<feature type="region of interest" description="Disordered" evidence="1">
    <location>
        <begin position="1"/>
        <end position="21"/>
    </location>
</feature>
<dbReference type="Proteomes" id="UP001058236">
    <property type="component" value="Chromosome"/>
</dbReference>
<accession>A0ABY5FAY9</accession>
<reference evidence="2" key="1">
    <citation type="submission" date="2022-07" db="EMBL/GenBank/DDBJ databases">
        <title>Genomic of Streptomyces cavourensis F2.</title>
        <authorList>
            <person name="Hu S."/>
            <person name="Liang W."/>
        </authorList>
    </citation>
    <scope>NUCLEOTIDE SEQUENCE</scope>
    <source>
        <strain evidence="2">F2</strain>
    </source>
</reference>
<gene>
    <name evidence="2" type="ORF">NLU04_21050</name>
</gene>